<evidence type="ECO:0000313" key="1">
    <source>
        <dbReference type="EMBL" id="JAD73307.1"/>
    </source>
</evidence>
<dbReference type="AlphaFoldDB" id="A0A0A9CP69"/>
<organism evidence="1">
    <name type="scientific">Arundo donax</name>
    <name type="common">Giant reed</name>
    <name type="synonym">Donax arundinaceus</name>
    <dbReference type="NCBI Taxonomy" id="35708"/>
    <lineage>
        <taxon>Eukaryota</taxon>
        <taxon>Viridiplantae</taxon>
        <taxon>Streptophyta</taxon>
        <taxon>Embryophyta</taxon>
        <taxon>Tracheophyta</taxon>
        <taxon>Spermatophyta</taxon>
        <taxon>Magnoliopsida</taxon>
        <taxon>Liliopsida</taxon>
        <taxon>Poales</taxon>
        <taxon>Poaceae</taxon>
        <taxon>PACMAD clade</taxon>
        <taxon>Arundinoideae</taxon>
        <taxon>Arundineae</taxon>
        <taxon>Arundo</taxon>
    </lineage>
</organism>
<sequence length="37" mass="4153">MISEAIQCSEIYKPSVYNMATSYEISATITQHKGKDN</sequence>
<name>A0A0A9CP69_ARUDO</name>
<reference evidence="1" key="1">
    <citation type="submission" date="2014-09" db="EMBL/GenBank/DDBJ databases">
        <authorList>
            <person name="Magalhaes I.L.F."/>
            <person name="Oliveira U."/>
            <person name="Santos F.R."/>
            <person name="Vidigal T.H.D.A."/>
            <person name="Brescovit A.D."/>
            <person name="Santos A.J."/>
        </authorList>
    </citation>
    <scope>NUCLEOTIDE SEQUENCE</scope>
    <source>
        <tissue evidence="1">Shoot tissue taken approximately 20 cm above the soil surface</tissue>
    </source>
</reference>
<protein>
    <submittedName>
        <fullName evidence="1">Uncharacterized protein</fullName>
    </submittedName>
</protein>
<proteinExistence type="predicted"/>
<dbReference type="EMBL" id="GBRH01224588">
    <property type="protein sequence ID" value="JAD73307.1"/>
    <property type="molecule type" value="Transcribed_RNA"/>
</dbReference>
<accession>A0A0A9CP69</accession>
<reference evidence="1" key="2">
    <citation type="journal article" date="2015" name="Data Brief">
        <title>Shoot transcriptome of the giant reed, Arundo donax.</title>
        <authorList>
            <person name="Barrero R.A."/>
            <person name="Guerrero F.D."/>
            <person name="Moolhuijzen P."/>
            <person name="Goolsby J.A."/>
            <person name="Tidwell J."/>
            <person name="Bellgard S.E."/>
            <person name="Bellgard M.I."/>
        </authorList>
    </citation>
    <scope>NUCLEOTIDE SEQUENCE</scope>
    <source>
        <tissue evidence="1">Shoot tissue taken approximately 20 cm above the soil surface</tissue>
    </source>
</reference>